<organism evidence="1 2">
    <name type="scientific">Oerskovia enterophila</name>
    <dbReference type="NCBI Taxonomy" id="43678"/>
    <lineage>
        <taxon>Bacteria</taxon>
        <taxon>Bacillati</taxon>
        <taxon>Actinomycetota</taxon>
        <taxon>Actinomycetes</taxon>
        <taxon>Micrococcales</taxon>
        <taxon>Cellulomonadaceae</taxon>
        <taxon>Oerskovia</taxon>
    </lineage>
</organism>
<gene>
    <name evidence="1" type="ORF">OERS_04620</name>
</gene>
<proteinExistence type="predicted"/>
<reference evidence="1 2" key="1">
    <citation type="submission" date="2016-06" db="EMBL/GenBank/DDBJ databases">
        <title>Genome sequence of Oerskovia enterophila DSM 43852.</title>
        <authorList>
            <person name="Poehlein A."/>
            <person name="Jag V."/>
            <person name="Bengelsdorf F.R."/>
            <person name="Daniel R."/>
            <person name="Duerre P."/>
        </authorList>
    </citation>
    <scope>NUCLEOTIDE SEQUENCE [LARGE SCALE GENOMIC DNA]</scope>
    <source>
        <strain evidence="1 2">DSM 43852</strain>
    </source>
</reference>
<dbReference type="EMBL" id="MAQA01000003">
    <property type="protein sequence ID" value="OCI32870.1"/>
    <property type="molecule type" value="Genomic_DNA"/>
</dbReference>
<keyword evidence="2" id="KW-1185">Reference proteome</keyword>
<dbReference type="Proteomes" id="UP000093412">
    <property type="component" value="Unassembled WGS sequence"/>
</dbReference>
<evidence type="ECO:0000313" key="1">
    <source>
        <dbReference type="EMBL" id="OCI32870.1"/>
    </source>
</evidence>
<protein>
    <submittedName>
        <fullName evidence="1">Uncharacterized protein</fullName>
    </submittedName>
</protein>
<name>A0ABX2Y8Q4_9CELL</name>
<evidence type="ECO:0000313" key="2">
    <source>
        <dbReference type="Proteomes" id="UP000093412"/>
    </source>
</evidence>
<sequence length="253" mass="27868">MCGGACRAPRLWGRPASRTVRSPRRLCNESRVRQEDVLRSTGRGEFRLPTPRADMTEVDSEGRNSVSLIWLPVGAGGHVVKHTSAWWERACAFVERRRPATLFHAALELCVDGVPYVVEMAPAWAVTSGERGVVATGPVGARWLGRSRYFRYEVRCWAHGVIPDREFAWTSSVVVTVDKAAVARVLCTVSDVAPLTWGRRATGASEMWNSNSLVSWVLARSGLSTSHLLPPGGRAPGWRAGCEVAEQDRHRPV</sequence>
<comment type="caution">
    <text evidence="1">The sequence shown here is derived from an EMBL/GenBank/DDBJ whole genome shotgun (WGS) entry which is preliminary data.</text>
</comment>
<accession>A0ABX2Y8Q4</accession>